<evidence type="ECO:0000256" key="1">
    <source>
        <dbReference type="SAM" id="SignalP"/>
    </source>
</evidence>
<proteinExistence type="predicted"/>
<name>A0A919IIK6_9ACTN</name>
<feature type="chain" id="PRO_5039629491" description="Lipoprotein" evidence="1">
    <location>
        <begin position="24"/>
        <end position="287"/>
    </location>
</feature>
<sequence length="287" mass="29661">MTRTRGLLTAAVPLILMAGCARPGEAGSAAEPVTESAAATPAVLVRIAQEGGFVPANYAYGRLPDITVYADGRVISNGPVPMIHPGPALPNVLVAQITPARAQQWADDALKAGVKSGADLGTPGITDIPDTVITATSQGRTETVRVNALRQARPDDPNLTADQRAARKKLVAYADALTGFAAETGSPAPAAYRPVTLVALVEQYVPGDAKQEERAWPGPALPGEELNPGTGLHCVAVTGAAKDLVQAAAEKANQLTPWTSGGKQWRVTFRPLLPEETGGCAALKGAR</sequence>
<protein>
    <recommendedName>
        <fullName evidence="4">Lipoprotein</fullName>
    </recommendedName>
</protein>
<keyword evidence="1" id="KW-0732">Signal</keyword>
<evidence type="ECO:0008006" key="4">
    <source>
        <dbReference type="Google" id="ProtNLM"/>
    </source>
</evidence>
<feature type="signal peptide" evidence="1">
    <location>
        <begin position="1"/>
        <end position="23"/>
    </location>
</feature>
<dbReference type="RefSeq" id="WP_203738046.1">
    <property type="nucleotide sequence ID" value="NZ_BAAAUC010000002.1"/>
</dbReference>
<evidence type="ECO:0000313" key="3">
    <source>
        <dbReference type="Proteomes" id="UP000619479"/>
    </source>
</evidence>
<dbReference type="Proteomes" id="UP000619479">
    <property type="component" value="Unassembled WGS sequence"/>
</dbReference>
<gene>
    <name evidence="2" type="ORF">Acy02nite_04560</name>
</gene>
<keyword evidence="3" id="KW-1185">Reference proteome</keyword>
<dbReference type="PROSITE" id="PS51257">
    <property type="entry name" value="PROKAR_LIPOPROTEIN"/>
    <property type="match status" value="1"/>
</dbReference>
<dbReference type="AlphaFoldDB" id="A0A919IIK6"/>
<comment type="caution">
    <text evidence="2">The sequence shown here is derived from an EMBL/GenBank/DDBJ whole genome shotgun (WGS) entry which is preliminary data.</text>
</comment>
<reference evidence="2" key="1">
    <citation type="submission" date="2021-01" db="EMBL/GenBank/DDBJ databases">
        <title>Whole genome shotgun sequence of Actinoplanes cyaneus NBRC 14990.</title>
        <authorList>
            <person name="Komaki H."/>
            <person name="Tamura T."/>
        </authorList>
    </citation>
    <scope>NUCLEOTIDE SEQUENCE</scope>
    <source>
        <strain evidence="2">NBRC 14990</strain>
    </source>
</reference>
<organism evidence="2 3">
    <name type="scientific">Actinoplanes cyaneus</name>
    <dbReference type="NCBI Taxonomy" id="52696"/>
    <lineage>
        <taxon>Bacteria</taxon>
        <taxon>Bacillati</taxon>
        <taxon>Actinomycetota</taxon>
        <taxon>Actinomycetes</taxon>
        <taxon>Micromonosporales</taxon>
        <taxon>Micromonosporaceae</taxon>
        <taxon>Actinoplanes</taxon>
    </lineage>
</organism>
<dbReference type="EMBL" id="BOMH01000002">
    <property type="protein sequence ID" value="GID62575.1"/>
    <property type="molecule type" value="Genomic_DNA"/>
</dbReference>
<accession>A0A919IIK6</accession>
<evidence type="ECO:0000313" key="2">
    <source>
        <dbReference type="EMBL" id="GID62575.1"/>
    </source>
</evidence>